<keyword evidence="3" id="KW-1185">Reference proteome</keyword>
<feature type="compositionally biased region" description="Basic and acidic residues" evidence="1">
    <location>
        <begin position="258"/>
        <end position="273"/>
    </location>
</feature>
<comment type="caution">
    <text evidence="2">The sequence shown here is derived from an EMBL/GenBank/DDBJ whole genome shotgun (WGS) entry which is preliminary data.</text>
</comment>
<feature type="region of interest" description="Disordered" evidence="1">
    <location>
        <begin position="219"/>
        <end position="291"/>
    </location>
</feature>
<evidence type="ECO:0000313" key="2">
    <source>
        <dbReference type="EMBL" id="KAL3679568.1"/>
    </source>
</evidence>
<protein>
    <submittedName>
        <fullName evidence="2">Uncharacterized protein</fullName>
    </submittedName>
</protein>
<sequence length="291" mass="32729">MELIIREPKPGGAITNIIHSVTWEFEDLPTPKIPLCRLVPFCRVRQFLTSSIQTEALKKSFETQCYMEHASAFHVSPFDENGEAMFVKQEDKDKWDTLWRMESDAFDAEMLKEPAYKELANRMFSTWDGNHRRGLVDQMARFGLRRVTIWVDSGRVASFGRCVGIVIVMVEHSRSTDHHEAIQKVLHKIPLSSSTEPGGDVESSLPTVALRIHVPPGSLQAAPVESTPAIPKPARGSQPKKATTPFVSNLSPPTTRSKATEKRSKDPQLEYVKENQVIGAQEIQSEPRRSL</sequence>
<proteinExistence type="predicted"/>
<feature type="compositionally biased region" description="Polar residues" evidence="1">
    <location>
        <begin position="245"/>
        <end position="257"/>
    </location>
</feature>
<organism evidence="2 3">
    <name type="scientific">Riccia sorocarpa</name>
    <dbReference type="NCBI Taxonomy" id="122646"/>
    <lineage>
        <taxon>Eukaryota</taxon>
        <taxon>Viridiplantae</taxon>
        <taxon>Streptophyta</taxon>
        <taxon>Embryophyta</taxon>
        <taxon>Marchantiophyta</taxon>
        <taxon>Marchantiopsida</taxon>
        <taxon>Marchantiidae</taxon>
        <taxon>Marchantiales</taxon>
        <taxon>Ricciaceae</taxon>
        <taxon>Riccia</taxon>
    </lineage>
</organism>
<dbReference type="Proteomes" id="UP001633002">
    <property type="component" value="Unassembled WGS sequence"/>
</dbReference>
<reference evidence="2 3" key="1">
    <citation type="submission" date="2024-09" db="EMBL/GenBank/DDBJ databases">
        <title>Chromosome-scale assembly of Riccia sorocarpa.</title>
        <authorList>
            <person name="Paukszto L."/>
        </authorList>
    </citation>
    <scope>NUCLEOTIDE SEQUENCE [LARGE SCALE GENOMIC DNA]</scope>
    <source>
        <strain evidence="2">LP-2024</strain>
        <tissue evidence="2">Aerial parts of the thallus</tissue>
    </source>
</reference>
<dbReference type="EMBL" id="JBJQOH010000007">
    <property type="protein sequence ID" value="KAL3679568.1"/>
    <property type="molecule type" value="Genomic_DNA"/>
</dbReference>
<dbReference type="AlphaFoldDB" id="A0ABD3GKT0"/>
<evidence type="ECO:0000313" key="3">
    <source>
        <dbReference type="Proteomes" id="UP001633002"/>
    </source>
</evidence>
<gene>
    <name evidence="2" type="ORF">R1sor_022524</name>
</gene>
<accession>A0ABD3GKT0</accession>
<evidence type="ECO:0000256" key="1">
    <source>
        <dbReference type="SAM" id="MobiDB-lite"/>
    </source>
</evidence>
<name>A0ABD3GKT0_9MARC</name>